<dbReference type="GO" id="GO:0046872">
    <property type="term" value="F:metal ion binding"/>
    <property type="evidence" value="ECO:0007669"/>
    <property type="project" value="UniProtKB-KW"/>
</dbReference>
<dbReference type="InterPro" id="IPR005493">
    <property type="entry name" value="RraA/RraA-like"/>
</dbReference>
<gene>
    <name evidence="2" type="ORF">EJP67_29930</name>
</gene>
<evidence type="ECO:0000313" key="3">
    <source>
        <dbReference type="Proteomes" id="UP000281118"/>
    </source>
</evidence>
<dbReference type="PANTHER" id="PTHR33254">
    <property type="entry name" value="4-HYDROXY-4-METHYL-2-OXOGLUTARATE ALDOLASE 3-RELATED"/>
    <property type="match status" value="1"/>
</dbReference>
<protein>
    <submittedName>
        <fullName evidence="2">Ribonuclease activity regulator RraA</fullName>
    </submittedName>
</protein>
<sequence length="251" mass="26738">MTEQKSLSVTTRAKLLKVGSANVANALLKRGFRNVYLLGVSPLSTEQPQLVGPAYTLRFMPAREDIDTMSNYGRSDNLHRRAIEECPADHVLVIDTGGCLRSAAAGDLMAARMYQRGVAGVVTDGGYRDTPAIRKTGLPAYQRQSAPPATPIAMHPVELNGPIGCAGVAIYPGDVLVGDGEGVVVIPQHLVEEVASEALDAVEYEAFAELQIAGGRSIFGLFPATPESRREYEGWVAAGRPSGVHTHDQTA</sequence>
<dbReference type="Proteomes" id="UP000281118">
    <property type="component" value="Unassembled WGS sequence"/>
</dbReference>
<dbReference type="EMBL" id="RXFT01000019">
    <property type="protein sequence ID" value="RUR71272.1"/>
    <property type="molecule type" value="Genomic_DNA"/>
</dbReference>
<evidence type="ECO:0000313" key="2">
    <source>
        <dbReference type="EMBL" id="RUR71272.1"/>
    </source>
</evidence>
<reference evidence="2 3" key="1">
    <citation type="submission" date="2018-12" db="EMBL/GenBank/DDBJ databases">
        <title>The genome sequences of Variovorax guangxiensis DSM 27352.</title>
        <authorList>
            <person name="Gao J."/>
            <person name="Sun J."/>
        </authorList>
    </citation>
    <scope>NUCLEOTIDE SEQUENCE [LARGE SCALE GENOMIC DNA]</scope>
    <source>
        <strain evidence="2 3">DSM 27352</strain>
    </source>
</reference>
<feature type="binding site" evidence="1">
    <location>
        <position position="128"/>
    </location>
    <ligand>
        <name>substrate</name>
    </ligand>
</feature>
<evidence type="ECO:0000256" key="1">
    <source>
        <dbReference type="PIRSR" id="PIRSR605493-1"/>
    </source>
</evidence>
<dbReference type="Pfam" id="PF03737">
    <property type="entry name" value="RraA-like"/>
    <property type="match status" value="1"/>
</dbReference>
<keyword evidence="1" id="KW-0460">Magnesium</keyword>
<dbReference type="RefSeq" id="WP_126025353.1">
    <property type="nucleotide sequence ID" value="NZ_RXFT01000019.1"/>
</dbReference>
<dbReference type="Gene3D" id="3.50.30.40">
    <property type="entry name" value="Ribonuclease E inhibitor RraA/RraA-like"/>
    <property type="match status" value="1"/>
</dbReference>
<organism evidence="2 3">
    <name type="scientific">Variovorax guangxiensis</name>
    <dbReference type="NCBI Taxonomy" id="1775474"/>
    <lineage>
        <taxon>Bacteria</taxon>
        <taxon>Pseudomonadati</taxon>
        <taxon>Pseudomonadota</taxon>
        <taxon>Betaproteobacteria</taxon>
        <taxon>Burkholderiales</taxon>
        <taxon>Comamonadaceae</taxon>
        <taxon>Variovorax</taxon>
    </lineage>
</organism>
<dbReference type="SUPFAM" id="SSF89562">
    <property type="entry name" value="RraA-like"/>
    <property type="match status" value="1"/>
</dbReference>
<comment type="caution">
    <text evidence="2">The sequence shown here is derived from an EMBL/GenBank/DDBJ whole genome shotgun (WGS) entry which is preliminary data.</text>
</comment>
<comment type="cofactor">
    <cofactor evidence="1">
        <name>Mg(2+)</name>
        <dbReference type="ChEBI" id="CHEBI:18420"/>
    </cofactor>
</comment>
<proteinExistence type="predicted"/>
<dbReference type="NCBIfam" id="NF006093">
    <property type="entry name" value="PRK08245.1"/>
    <property type="match status" value="1"/>
</dbReference>
<dbReference type="OrthoDB" id="9805307at2"/>
<dbReference type="InterPro" id="IPR036704">
    <property type="entry name" value="RraA/RraA-like_sf"/>
</dbReference>
<dbReference type="AlphaFoldDB" id="A0A3S0XJ68"/>
<feature type="binding site" evidence="1">
    <location>
        <position position="129"/>
    </location>
    <ligand>
        <name>Mg(2+)</name>
        <dbReference type="ChEBI" id="CHEBI:18420"/>
    </ligand>
</feature>
<feature type="binding site" evidence="1">
    <location>
        <begin position="106"/>
        <end position="109"/>
    </location>
    <ligand>
        <name>substrate</name>
    </ligand>
</feature>
<dbReference type="PANTHER" id="PTHR33254:SF16">
    <property type="entry name" value="BLR3842 PROTEIN"/>
    <property type="match status" value="1"/>
</dbReference>
<dbReference type="CDD" id="cd16841">
    <property type="entry name" value="RraA_family"/>
    <property type="match status" value="1"/>
</dbReference>
<keyword evidence="1" id="KW-0479">Metal-binding</keyword>
<name>A0A3S0XJ68_9BURK</name>
<accession>A0A3S0XJ68</accession>